<dbReference type="GO" id="GO:0046872">
    <property type="term" value="F:metal ion binding"/>
    <property type="evidence" value="ECO:0007669"/>
    <property type="project" value="UniProtKB-KW"/>
</dbReference>
<feature type="domain" description="Pyruvate carboxyltransferase" evidence="4">
    <location>
        <begin position="36"/>
        <end position="252"/>
    </location>
</feature>
<dbReference type="Pfam" id="PF00682">
    <property type="entry name" value="HMGL-like"/>
    <property type="match status" value="1"/>
</dbReference>
<dbReference type="SUPFAM" id="SSF51569">
    <property type="entry name" value="Aldolase"/>
    <property type="match status" value="1"/>
</dbReference>
<dbReference type="AlphaFoldDB" id="A0A6C0ET54"/>
<accession>A0A6C0ET54</accession>
<keyword evidence="3" id="KW-0456">Lyase</keyword>
<evidence type="ECO:0000313" key="5">
    <source>
        <dbReference type="EMBL" id="QHT31509.1"/>
    </source>
</evidence>
<dbReference type="GO" id="GO:0046951">
    <property type="term" value="P:ketone body biosynthetic process"/>
    <property type="evidence" value="ECO:0007669"/>
    <property type="project" value="TreeGrafter"/>
</dbReference>
<dbReference type="PANTHER" id="PTHR42738:SF7">
    <property type="entry name" value="HYDROXYMETHYLGLUTARYL-COA LYASE"/>
    <property type="match status" value="1"/>
</dbReference>
<dbReference type="Gene3D" id="3.20.20.70">
    <property type="entry name" value="Aldolase class I"/>
    <property type="match status" value="1"/>
</dbReference>
<dbReference type="InterPro" id="IPR000891">
    <property type="entry name" value="PYR_CT"/>
</dbReference>
<organism evidence="5">
    <name type="scientific">viral metagenome</name>
    <dbReference type="NCBI Taxonomy" id="1070528"/>
    <lineage>
        <taxon>unclassified sequences</taxon>
        <taxon>metagenomes</taxon>
        <taxon>organismal metagenomes</taxon>
    </lineage>
</organism>
<dbReference type="EMBL" id="MN738923">
    <property type="protein sequence ID" value="QHT31509.1"/>
    <property type="molecule type" value="Genomic_DNA"/>
</dbReference>
<evidence type="ECO:0000256" key="3">
    <source>
        <dbReference type="ARBA" id="ARBA00023239"/>
    </source>
</evidence>
<dbReference type="InterPro" id="IPR043594">
    <property type="entry name" value="HMGL"/>
</dbReference>
<evidence type="ECO:0000256" key="1">
    <source>
        <dbReference type="ARBA" id="ARBA00009405"/>
    </source>
</evidence>
<sequence>MLKIGYPICAQSFKQWYLSNEHFKKIYYSLGSPTPFDVSLRDGLQSLSISKQENFSLEKKIELYNKISGFYKPKNIEIGSIISEKVLPIFKDTIELNKYIYDYCKNYETNCNNFVLIPNQQKLLKVINYKEFTNFSFITSVSDSFQRKNTKMSLQENDKELINMMYLLDDHQCHIHPNVKLYISCINECPIEGKIDNDFIVNRILNLNKNLNPSTICLSDTCGSLTPDDFEYIVDTCNYFGIPFSKISLHLHVRKDREIDVKTIIHMALDRKIIDFDVSILETGGCSVTMEKTKLTPNLTYDMYYKCLVDYIIKLANK</sequence>
<dbReference type="GO" id="GO:0004419">
    <property type="term" value="F:hydroxymethylglutaryl-CoA lyase activity"/>
    <property type="evidence" value="ECO:0007669"/>
    <property type="project" value="TreeGrafter"/>
</dbReference>
<protein>
    <recommendedName>
        <fullName evidence="4">Pyruvate carboxyltransferase domain-containing protein</fullName>
    </recommendedName>
</protein>
<dbReference type="InterPro" id="IPR013785">
    <property type="entry name" value="Aldolase_TIM"/>
</dbReference>
<dbReference type="GO" id="GO:0006552">
    <property type="term" value="P:L-leucine catabolic process"/>
    <property type="evidence" value="ECO:0007669"/>
    <property type="project" value="TreeGrafter"/>
</dbReference>
<dbReference type="PANTHER" id="PTHR42738">
    <property type="entry name" value="HYDROXYMETHYLGLUTARYL-COA LYASE"/>
    <property type="match status" value="1"/>
</dbReference>
<keyword evidence="2" id="KW-0479">Metal-binding</keyword>
<evidence type="ECO:0000259" key="4">
    <source>
        <dbReference type="Pfam" id="PF00682"/>
    </source>
</evidence>
<evidence type="ECO:0000256" key="2">
    <source>
        <dbReference type="ARBA" id="ARBA00022723"/>
    </source>
</evidence>
<comment type="similarity">
    <text evidence="1">Belongs to the HMG-CoA lyase family.</text>
</comment>
<reference evidence="5" key="1">
    <citation type="journal article" date="2020" name="Nature">
        <title>Giant virus diversity and host interactions through global metagenomics.</title>
        <authorList>
            <person name="Schulz F."/>
            <person name="Roux S."/>
            <person name="Paez-Espino D."/>
            <person name="Jungbluth S."/>
            <person name="Walsh D.A."/>
            <person name="Denef V.J."/>
            <person name="McMahon K.D."/>
            <person name="Konstantinidis K.T."/>
            <person name="Eloe-Fadrosh E.A."/>
            <person name="Kyrpides N.C."/>
            <person name="Woyke T."/>
        </authorList>
    </citation>
    <scope>NUCLEOTIDE SEQUENCE</scope>
    <source>
        <strain evidence="5">GVMAG-M-3300009155-2</strain>
    </source>
</reference>
<name>A0A6C0ET54_9ZZZZ</name>
<proteinExistence type="inferred from homology"/>